<accession>A0AA88QAW3</accession>
<dbReference type="AlphaFoldDB" id="A0AA88QAW3"/>
<dbReference type="EMBL" id="JAUYZG010000001">
    <property type="protein sequence ID" value="KAK2916716.1"/>
    <property type="molecule type" value="Genomic_DNA"/>
</dbReference>
<organism evidence="1 2">
    <name type="scientific">Cirrhinus molitorella</name>
    <name type="common">mud carp</name>
    <dbReference type="NCBI Taxonomy" id="172907"/>
    <lineage>
        <taxon>Eukaryota</taxon>
        <taxon>Metazoa</taxon>
        <taxon>Chordata</taxon>
        <taxon>Craniata</taxon>
        <taxon>Vertebrata</taxon>
        <taxon>Euteleostomi</taxon>
        <taxon>Actinopterygii</taxon>
        <taxon>Neopterygii</taxon>
        <taxon>Teleostei</taxon>
        <taxon>Ostariophysi</taxon>
        <taxon>Cypriniformes</taxon>
        <taxon>Cyprinidae</taxon>
        <taxon>Labeoninae</taxon>
        <taxon>Labeonini</taxon>
        <taxon>Cirrhinus</taxon>
    </lineage>
</organism>
<evidence type="ECO:0000313" key="2">
    <source>
        <dbReference type="Proteomes" id="UP001187343"/>
    </source>
</evidence>
<evidence type="ECO:0000313" key="1">
    <source>
        <dbReference type="EMBL" id="KAK2916716.1"/>
    </source>
</evidence>
<keyword evidence="2" id="KW-1185">Reference proteome</keyword>
<comment type="caution">
    <text evidence="1">The sequence shown here is derived from an EMBL/GenBank/DDBJ whole genome shotgun (WGS) entry which is preliminary data.</text>
</comment>
<sequence length="167" mass="19432">MHHETQRARRVISASLQMRRIKKQMLENISARLCSAFSAFQCKQRDDVSSSIRLFTEEQHTCIGLKVNGNHWSSVCILVSSGSVCVPQQNHGRSHQNNTSSQIFALYIFCWTKHVFNTQILTATFYRITSQNCYTIRRQASGKQHYPAFMVLVIWEKFLPKFLQFQI</sequence>
<proteinExistence type="predicted"/>
<gene>
    <name evidence="1" type="ORF">Q8A67_001090</name>
</gene>
<reference evidence="1" key="1">
    <citation type="submission" date="2023-08" db="EMBL/GenBank/DDBJ databases">
        <title>Chromosome-level Genome Assembly of mud carp (Cirrhinus molitorella).</title>
        <authorList>
            <person name="Liu H."/>
        </authorList>
    </citation>
    <scope>NUCLEOTIDE SEQUENCE</scope>
    <source>
        <strain evidence="1">Prfri</strain>
        <tissue evidence="1">Muscle</tissue>
    </source>
</reference>
<protein>
    <submittedName>
        <fullName evidence="1">Uncharacterized protein</fullName>
    </submittedName>
</protein>
<name>A0AA88QAW3_9TELE</name>
<dbReference type="Proteomes" id="UP001187343">
    <property type="component" value="Unassembled WGS sequence"/>
</dbReference>